<dbReference type="Proteomes" id="UP000197032">
    <property type="component" value="Unassembled WGS sequence"/>
</dbReference>
<reference evidence="3" key="1">
    <citation type="journal article" date="2017" name="Appl. Environ. Microbiol.">
        <title>Genomic analysis of Calderihabitans maritimus KKC1, a thermophilic hydrogenogenic carboxydotrophic bacterium isolated from marine sediment.</title>
        <authorList>
            <person name="Omae K."/>
            <person name="Yoneda Y."/>
            <person name="Fukuyama Y."/>
            <person name="Yoshida T."/>
            <person name="Sako Y."/>
        </authorList>
    </citation>
    <scope>NUCLEOTIDE SEQUENCE [LARGE SCALE GENOMIC DNA]</scope>
    <source>
        <strain evidence="3">KKC1</strain>
    </source>
</reference>
<evidence type="ECO:0000313" key="2">
    <source>
        <dbReference type="EMBL" id="GAW91343.1"/>
    </source>
</evidence>
<evidence type="ECO:0000256" key="1">
    <source>
        <dbReference type="SAM" id="MobiDB-lite"/>
    </source>
</evidence>
<comment type="caution">
    <text evidence="2">The sequence shown here is derived from an EMBL/GenBank/DDBJ whole genome shotgun (WGS) entry which is preliminary data.</text>
</comment>
<dbReference type="EMBL" id="BDGJ01000015">
    <property type="protein sequence ID" value="GAW91343.1"/>
    <property type="molecule type" value="Genomic_DNA"/>
</dbReference>
<dbReference type="AlphaFoldDB" id="A0A1Z5HPA3"/>
<name>A0A1Z5HPA3_9FIRM</name>
<protein>
    <submittedName>
        <fullName evidence="2">Uncharacterized protein</fullName>
    </submittedName>
</protein>
<sequence length="74" mass="8291">MLAKGRPTFGDNKSRSGKIPAPALRNFRRDATRYPEDVCSLVHTRFFKFGSSFKFGTVLDLNGPEPTSPDNEFP</sequence>
<organism evidence="2 3">
    <name type="scientific">Calderihabitans maritimus</name>
    <dbReference type="NCBI Taxonomy" id="1246530"/>
    <lineage>
        <taxon>Bacteria</taxon>
        <taxon>Bacillati</taxon>
        <taxon>Bacillota</taxon>
        <taxon>Clostridia</taxon>
        <taxon>Neomoorellales</taxon>
        <taxon>Calderihabitantaceae</taxon>
        <taxon>Calderihabitans</taxon>
    </lineage>
</organism>
<gene>
    <name evidence="2" type="ORF">KKC1_05050</name>
</gene>
<proteinExistence type="predicted"/>
<evidence type="ECO:0000313" key="3">
    <source>
        <dbReference type="Proteomes" id="UP000197032"/>
    </source>
</evidence>
<accession>A0A1Z5HPA3</accession>
<feature type="region of interest" description="Disordered" evidence="1">
    <location>
        <begin position="1"/>
        <end position="22"/>
    </location>
</feature>
<keyword evidence="3" id="KW-1185">Reference proteome</keyword>